<keyword evidence="2" id="KW-1185">Reference proteome</keyword>
<evidence type="ECO:0000313" key="1">
    <source>
        <dbReference type="EMBL" id="OSX77779.1"/>
    </source>
</evidence>
<evidence type="ECO:0000313" key="2">
    <source>
        <dbReference type="Proteomes" id="UP000218209"/>
    </source>
</evidence>
<sequence>MVFSFRTMLRPENLFGLTARDVFLPPVVGENAAFLQEHGWPRWLKTNVAGTVPAPAYYFLSSTAIDEEMRASPEHTSASVCVRCPELWCDLPYFVYLFVQLRAENPGFDMTASVPSFVVPVSGEYGGVGAMSNISVRKAWWQQRLKAFASVFVPLLSARGVGGLYGSRCGATQFWLSNTGIVEIVMRMGVWKLNSTRFLFY</sequence>
<dbReference type="Proteomes" id="UP000218209">
    <property type="component" value="Unassembled WGS sequence"/>
</dbReference>
<dbReference type="EMBL" id="KV918828">
    <property type="protein sequence ID" value="OSX77779.1"/>
    <property type="molecule type" value="Genomic_DNA"/>
</dbReference>
<dbReference type="AlphaFoldDB" id="A0A1X6PA44"/>
<organism evidence="1 2">
    <name type="scientific">Porphyra umbilicalis</name>
    <name type="common">Purple laver</name>
    <name type="synonym">Red alga</name>
    <dbReference type="NCBI Taxonomy" id="2786"/>
    <lineage>
        <taxon>Eukaryota</taxon>
        <taxon>Rhodophyta</taxon>
        <taxon>Bangiophyceae</taxon>
        <taxon>Bangiales</taxon>
        <taxon>Bangiaceae</taxon>
        <taxon>Porphyra</taxon>
    </lineage>
</organism>
<name>A0A1X6PA44_PORUM</name>
<feature type="non-terminal residue" evidence="1">
    <location>
        <position position="201"/>
    </location>
</feature>
<protein>
    <submittedName>
        <fullName evidence="1">Uncharacterized protein</fullName>
    </submittedName>
</protein>
<gene>
    <name evidence="1" type="ORF">BU14_0134s0001</name>
</gene>
<accession>A0A1X6PA44</accession>
<reference evidence="1 2" key="1">
    <citation type="submission" date="2017-03" db="EMBL/GenBank/DDBJ databases">
        <title>WGS assembly of Porphyra umbilicalis.</title>
        <authorList>
            <person name="Brawley S.H."/>
            <person name="Blouin N.A."/>
            <person name="Ficko-Blean E."/>
            <person name="Wheeler G.L."/>
            <person name="Lohr M."/>
            <person name="Goodson H.V."/>
            <person name="Jenkins J.W."/>
            <person name="Blaby-Haas C.E."/>
            <person name="Helliwell K.E."/>
            <person name="Chan C."/>
            <person name="Marriage T."/>
            <person name="Bhattacharya D."/>
            <person name="Klein A.S."/>
            <person name="Badis Y."/>
            <person name="Brodie J."/>
            <person name="Cao Y."/>
            <person name="Collen J."/>
            <person name="Dittami S.M."/>
            <person name="Gachon C.M."/>
            <person name="Green B.R."/>
            <person name="Karpowicz S."/>
            <person name="Kim J.W."/>
            <person name="Kudahl U."/>
            <person name="Lin S."/>
            <person name="Michel G."/>
            <person name="Mittag M."/>
            <person name="Olson B.J."/>
            <person name="Pangilinan J."/>
            <person name="Peng Y."/>
            <person name="Qiu H."/>
            <person name="Shu S."/>
            <person name="Singer J.T."/>
            <person name="Smith A.G."/>
            <person name="Sprecher B.N."/>
            <person name="Wagner V."/>
            <person name="Wang W."/>
            <person name="Wang Z.-Y."/>
            <person name="Yan J."/>
            <person name="Yarish C."/>
            <person name="Zoeuner-Riek S."/>
            <person name="Zhuang Y."/>
            <person name="Zou Y."/>
            <person name="Lindquist E.A."/>
            <person name="Grimwood J."/>
            <person name="Barry K."/>
            <person name="Rokhsar D.S."/>
            <person name="Schmutz J."/>
            <person name="Stiller J.W."/>
            <person name="Grossman A.R."/>
            <person name="Prochnik S.E."/>
        </authorList>
    </citation>
    <scope>NUCLEOTIDE SEQUENCE [LARGE SCALE GENOMIC DNA]</scope>
    <source>
        <strain evidence="1">4086291</strain>
    </source>
</reference>
<proteinExistence type="predicted"/>